<dbReference type="AlphaFoldDB" id="A0A6J4NQK3"/>
<reference evidence="1" key="1">
    <citation type="submission" date="2020-02" db="EMBL/GenBank/DDBJ databases">
        <authorList>
            <person name="Meier V. D."/>
        </authorList>
    </citation>
    <scope>NUCLEOTIDE SEQUENCE</scope>
    <source>
        <strain evidence="1">AVDCRST_MAG01</strain>
    </source>
</reference>
<evidence type="ECO:0000313" key="1">
    <source>
        <dbReference type="EMBL" id="CAA9392045.1"/>
    </source>
</evidence>
<accession>A0A6J4NQK3</accession>
<sequence length="44" mass="4948">MDGAFRELRAEGVLGSWPRRIYLLILTRRIRATHSGPAIVADDP</sequence>
<gene>
    <name evidence="1" type="ORF">AVDCRST_MAG01-01-558</name>
</gene>
<dbReference type="EMBL" id="CADCUW010000091">
    <property type="protein sequence ID" value="CAA9392045.1"/>
    <property type="molecule type" value="Genomic_DNA"/>
</dbReference>
<protein>
    <submittedName>
        <fullName evidence="1">Uncharacterized protein</fullName>
    </submittedName>
</protein>
<name>A0A6J4NQK3_9ACTN</name>
<proteinExistence type="predicted"/>
<organism evidence="1">
    <name type="scientific">uncultured Rubrobacteraceae bacterium</name>
    <dbReference type="NCBI Taxonomy" id="349277"/>
    <lineage>
        <taxon>Bacteria</taxon>
        <taxon>Bacillati</taxon>
        <taxon>Actinomycetota</taxon>
        <taxon>Rubrobacteria</taxon>
        <taxon>Rubrobacterales</taxon>
        <taxon>Rubrobacteraceae</taxon>
        <taxon>environmental samples</taxon>
    </lineage>
</organism>